<protein>
    <submittedName>
        <fullName evidence="1">Uncharacterized protein</fullName>
    </submittedName>
</protein>
<dbReference type="Proteomes" id="UP001221898">
    <property type="component" value="Unassembled WGS sequence"/>
</dbReference>
<sequence length="99" mass="11003">MASLRMLHIWDTRGLSSFRHLVVPSGRGKPPVGTETSGGGDPTLMRAILLSGSVRRSRPLLFRQNFFFGGRGCLWAAVLLLHLSLHRSLAQEKGEFKFI</sequence>
<proteinExistence type="predicted"/>
<dbReference type="AlphaFoldDB" id="A0AAD7T7I2"/>
<name>A0AAD7T7I2_9TELE</name>
<reference evidence="1" key="1">
    <citation type="journal article" date="2023" name="Science">
        <title>Genome structures resolve the early diversification of teleost fishes.</title>
        <authorList>
            <person name="Parey E."/>
            <person name="Louis A."/>
            <person name="Montfort J."/>
            <person name="Bouchez O."/>
            <person name="Roques C."/>
            <person name="Iampietro C."/>
            <person name="Lluch J."/>
            <person name="Castinel A."/>
            <person name="Donnadieu C."/>
            <person name="Desvignes T."/>
            <person name="Floi Bucao C."/>
            <person name="Jouanno E."/>
            <person name="Wen M."/>
            <person name="Mejri S."/>
            <person name="Dirks R."/>
            <person name="Jansen H."/>
            <person name="Henkel C."/>
            <person name="Chen W.J."/>
            <person name="Zahm M."/>
            <person name="Cabau C."/>
            <person name="Klopp C."/>
            <person name="Thompson A.W."/>
            <person name="Robinson-Rechavi M."/>
            <person name="Braasch I."/>
            <person name="Lecointre G."/>
            <person name="Bobe J."/>
            <person name="Postlethwait J.H."/>
            <person name="Berthelot C."/>
            <person name="Roest Crollius H."/>
            <person name="Guiguen Y."/>
        </authorList>
    </citation>
    <scope>NUCLEOTIDE SEQUENCE</scope>
    <source>
        <strain evidence="1">NC1722</strain>
    </source>
</reference>
<evidence type="ECO:0000313" key="2">
    <source>
        <dbReference type="Proteomes" id="UP001221898"/>
    </source>
</evidence>
<accession>A0AAD7T7I2</accession>
<gene>
    <name evidence="1" type="ORF">AAFF_G00402920</name>
</gene>
<keyword evidence="2" id="KW-1185">Reference proteome</keyword>
<evidence type="ECO:0000313" key="1">
    <source>
        <dbReference type="EMBL" id="KAJ8415735.1"/>
    </source>
</evidence>
<organism evidence="1 2">
    <name type="scientific">Aldrovandia affinis</name>
    <dbReference type="NCBI Taxonomy" id="143900"/>
    <lineage>
        <taxon>Eukaryota</taxon>
        <taxon>Metazoa</taxon>
        <taxon>Chordata</taxon>
        <taxon>Craniata</taxon>
        <taxon>Vertebrata</taxon>
        <taxon>Euteleostomi</taxon>
        <taxon>Actinopterygii</taxon>
        <taxon>Neopterygii</taxon>
        <taxon>Teleostei</taxon>
        <taxon>Notacanthiformes</taxon>
        <taxon>Halosauridae</taxon>
        <taxon>Aldrovandia</taxon>
    </lineage>
</organism>
<dbReference type="EMBL" id="JAINUG010000008">
    <property type="protein sequence ID" value="KAJ8415735.1"/>
    <property type="molecule type" value="Genomic_DNA"/>
</dbReference>
<comment type="caution">
    <text evidence="1">The sequence shown here is derived from an EMBL/GenBank/DDBJ whole genome shotgun (WGS) entry which is preliminary data.</text>
</comment>